<sequence>MSKTKPFEIPKQWVWEAFKQVRSRKGGPGHDGQSLEAFEANLGNNLYKLWNRMCSGSYMPPPVLLVEIPKAGGGVRPLGIPTVSDRVAQMVVKRYLEPELERHFHADSYGYRLGKSALDAVAITRKRCWRYGWVVDLDIKGFFDTIDHELLMKAVRRHTQERWVLLYIERWLKADLILSDGTRRTRTLGTPQGGVVSPILSNLFLHYVFDCWMDRNWPDTPFARYADDVVCHCDSLEQAQQLKASLEERFAQCGLTLHPEKTRIVDCRKGNPPDPYPNRSFDFLGYTFRNRPTRAYDGSLFVGFNPAVSRKALKAMGDQIRSWKLHRKVQHTLEELAREINPVLRGWIDYYGRFNHAELGLLFKRLEERLARWMRRKYKSVRRNRKKSWDILLSFRQRMPDLFAHWRLLYTGRKGSMTRAV</sequence>
<protein>
    <recommendedName>
        <fullName evidence="1">RNA-directed DNA polymerase</fullName>
        <ecNumber evidence="1">2.7.7.49</ecNumber>
    </recommendedName>
</protein>
<organism evidence="11 12">
    <name type="scientific">Orrella marina</name>
    <dbReference type="NCBI Taxonomy" id="2163011"/>
    <lineage>
        <taxon>Bacteria</taxon>
        <taxon>Pseudomonadati</taxon>
        <taxon>Pseudomonadota</taxon>
        <taxon>Betaproteobacteria</taxon>
        <taxon>Burkholderiales</taxon>
        <taxon>Alcaligenaceae</taxon>
        <taxon>Orrella</taxon>
    </lineage>
</organism>
<dbReference type="OrthoDB" id="8538592at2"/>
<evidence type="ECO:0000256" key="9">
    <source>
        <dbReference type="ARBA" id="ARBA00048173"/>
    </source>
</evidence>
<dbReference type="InterPro" id="IPR000123">
    <property type="entry name" value="Reverse_transcriptase_msDNA"/>
</dbReference>
<dbReference type="InterPro" id="IPR000477">
    <property type="entry name" value="RT_dom"/>
</dbReference>
<accession>A0A2R4XJJ5</accession>
<dbReference type="EMBL" id="CP028901">
    <property type="protein sequence ID" value="AWB33944.1"/>
    <property type="molecule type" value="Genomic_DNA"/>
</dbReference>
<dbReference type="PANTHER" id="PTHR34047:SF3">
    <property type="entry name" value="BLR2052 PROTEIN"/>
    <property type="match status" value="1"/>
</dbReference>
<evidence type="ECO:0000256" key="1">
    <source>
        <dbReference type="ARBA" id="ARBA00012493"/>
    </source>
</evidence>
<dbReference type="CDD" id="cd01651">
    <property type="entry name" value="RT_G2_intron"/>
    <property type="match status" value="1"/>
</dbReference>
<evidence type="ECO:0000256" key="2">
    <source>
        <dbReference type="ARBA" id="ARBA00022679"/>
    </source>
</evidence>
<dbReference type="SUPFAM" id="SSF56672">
    <property type="entry name" value="DNA/RNA polymerases"/>
    <property type="match status" value="1"/>
</dbReference>
<proteinExistence type="inferred from homology"/>
<dbReference type="PROSITE" id="PS50878">
    <property type="entry name" value="RT_POL"/>
    <property type="match status" value="1"/>
</dbReference>
<keyword evidence="12" id="KW-1185">Reference proteome</keyword>
<dbReference type="PANTHER" id="PTHR34047">
    <property type="entry name" value="NUCLEAR INTRON MATURASE 1, MITOCHONDRIAL-RELATED"/>
    <property type="match status" value="1"/>
</dbReference>
<keyword evidence="4" id="KW-0479">Metal-binding</keyword>
<dbReference type="Proteomes" id="UP000244571">
    <property type="component" value="Chromosome"/>
</dbReference>
<keyword evidence="3" id="KW-0548">Nucleotidyltransferase</keyword>
<dbReference type="GO" id="GO:0003964">
    <property type="term" value="F:RNA-directed DNA polymerase activity"/>
    <property type="evidence" value="ECO:0007669"/>
    <property type="project" value="UniProtKB-KW"/>
</dbReference>
<comment type="similarity">
    <text evidence="8">Belongs to the bacterial reverse transcriptase family.</text>
</comment>
<comment type="catalytic activity">
    <reaction evidence="9">
        <text>DNA(n) + a 2'-deoxyribonucleoside 5'-triphosphate = DNA(n+1) + diphosphate</text>
        <dbReference type="Rhea" id="RHEA:22508"/>
        <dbReference type="Rhea" id="RHEA-COMP:17339"/>
        <dbReference type="Rhea" id="RHEA-COMP:17340"/>
        <dbReference type="ChEBI" id="CHEBI:33019"/>
        <dbReference type="ChEBI" id="CHEBI:61560"/>
        <dbReference type="ChEBI" id="CHEBI:173112"/>
        <dbReference type="EC" id="2.7.7.49"/>
    </reaction>
</comment>
<name>A0A2R4XJJ5_9BURK</name>
<reference evidence="11 12" key="1">
    <citation type="submission" date="2018-04" db="EMBL/GenBank/DDBJ databases">
        <title>Bordetella sp. HZ20 isolated from seawater.</title>
        <authorList>
            <person name="Sun C."/>
        </authorList>
    </citation>
    <scope>NUCLEOTIDE SEQUENCE [LARGE SCALE GENOMIC DNA]</scope>
    <source>
        <strain evidence="11 12">HZ20</strain>
    </source>
</reference>
<gene>
    <name evidence="11" type="primary">ltrA</name>
    <name evidence="11" type="ORF">DBV39_09745</name>
</gene>
<keyword evidence="5" id="KW-0460">Magnesium</keyword>
<dbReference type="PRINTS" id="PR00866">
    <property type="entry name" value="RNADNAPOLMS"/>
</dbReference>
<dbReference type="GO" id="GO:0003723">
    <property type="term" value="F:RNA binding"/>
    <property type="evidence" value="ECO:0007669"/>
    <property type="project" value="InterPro"/>
</dbReference>
<dbReference type="InterPro" id="IPR030931">
    <property type="entry name" value="Group_II_RT_mat"/>
</dbReference>
<evidence type="ECO:0000256" key="8">
    <source>
        <dbReference type="ARBA" id="ARBA00034120"/>
    </source>
</evidence>
<keyword evidence="7" id="KW-0051">Antiviral defense</keyword>
<dbReference type="Pfam" id="PF08388">
    <property type="entry name" value="GIIM"/>
    <property type="match status" value="1"/>
</dbReference>
<dbReference type="AlphaFoldDB" id="A0A2R4XJJ5"/>
<dbReference type="InterPro" id="IPR013597">
    <property type="entry name" value="Mat_intron_G2"/>
</dbReference>
<dbReference type="EC" id="2.7.7.49" evidence="1"/>
<evidence type="ECO:0000313" key="12">
    <source>
        <dbReference type="Proteomes" id="UP000244571"/>
    </source>
</evidence>
<evidence type="ECO:0000256" key="5">
    <source>
        <dbReference type="ARBA" id="ARBA00022842"/>
    </source>
</evidence>
<evidence type="ECO:0000259" key="10">
    <source>
        <dbReference type="PROSITE" id="PS50878"/>
    </source>
</evidence>
<dbReference type="NCBIfam" id="TIGR04416">
    <property type="entry name" value="group_II_RT_mat"/>
    <property type="match status" value="1"/>
</dbReference>
<evidence type="ECO:0000256" key="3">
    <source>
        <dbReference type="ARBA" id="ARBA00022695"/>
    </source>
</evidence>
<evidence type="ECO:0000313" key="11">
    <source>
        <dbReference type="EMBL" id="AWB33944.1"/>
    </source>
</evidence>
<dbReference type="RefSeq" id="WP_108621371.1">
    <property type="nucleotide sequence ID" value="NZ_CP028901.1"/>
</dbReference>
<evidence type="ECO:0000256" key="7">
    <source>
        <dbReference type="ARBA" id="ARBA00023118"/>
    </source>
</evidence>
<dbReference type="Pfam" id="PF00078">
    <property type="entry name" value="RVT_1"/>
    <property type="match status" value="1"/>
</dbReference>
<dbReference type="InterPro" id="IPR043502">
    <property type="entry name" value="DNA/RNA_pol_sf"/>
</dbReference>
<evidence type="ECO:0000256" key="4">
    <source>
        <dbReference type="ARBA" id="ARBA00022723"/>
    </source>
</evidence>
<dbReference type="InterPro" id="IPR051083">
    <property type="entry name" value="GrpII_Intron_Splice-Mob/Def"/>
</dbReference>
<keyword evidence="2" id="KW-0808">Transferase</keyword>
<keyword evidence="6 11" id="KW-0695">RNA-directed DNA polymerase</keyword>
<dbReference type="GO" id="GO:0051607">
    <property type="term" value="P:defense response to virus"/>
    <property type="evidence" value="ECO:0007669"/>
    <property type="project" value="UniProtKB-KW"/>
</dbReference>
<dbReference type="KEGG" id="boz:DBV39_09745"/>
<evidence type="ECO:0000256" key="6">
    <source>
        <dbReference type="ARBA" id="ARBA00022918"/>
    </source>
</evidence>
<dbReference type="GO" id="GO:0046872">
    <property type="term" value="F:metal ion binding"/>
    <property type="evidence" value="ECO:0007669"/>
    <property type="project" value="UniProtKB-KW"/>
</dbReference>
<feature type="domain" description="Reverse transcriptase" evidence="10">
    <location>
        <begin position="49"/>
        <end position="288"/>
    </location>
</feature>